<dbReference type="Pfam" id="PF14510">
    <property type="entry name" value="ABC_trans_N"/>
    <property type="match status" value="1"/>
</dbReference>
<evidence type="ECO:0000256" key="1">
    <source>
        <dbReference type="ARBA" id="ARBA00004651"/>
    </source>
</evidence>
<dbReference type="Pfam" id="PF01061">
    <property type="entry name" value="ABC2_membrane"/>
    <property type="match status" value="2"/>
</dbReference>
<dbReference type="GO" id="GO:0016887">
    <property type="term" value="F:ATP hydrolysis activity"/>
    <property type="evidence" value="ECO:0007669"/>
    <property type="project" value="InterPro"/>
</dbReference>
<dbReference type="GO" id="GO:0140359">
    <property type="term" value="F:ABC-type transporter activity"/>
    <property type="evidence" value="ECO:0007669"/>
    <property type="project" value="InterPro"/>
</dbReference>
<feature type="compositionally biased region" description="Basic and acidic residues" evidence="15">
    <location>
        <begin position="36"/>
        <end position="58"/>
    </location>
</feature>
<dbReference type="Proteomes" id="UP000009084">
    <property type="component" value="Unassembled WGS sequence"/>
</dbReference>
<dbReference type="SMART" id="SM00382">
    <property type="entry name" value="AAA"/>
    <property type="match status" value="2"/>
</dbReference>
<keyword evidence="6" id="KW-0547">Nucleotide-binding</keyword>
<keyword evidence="4" id="KW-1003">Cell membrane</keyword>
<dbReference type="InterPro" id="IPR029481">
    <property type="entry name" value="ABC_trans_N"/>
</dbReference>
<sequence>MDGASDKIGRPVGPPGTNAQPGQPAARVDTPSNTGENEHAPSLQDEKGFHPIRSETPREPQSSTGSGPGSSESEAALSYGRDTQHAKREEVDDGVETVSPSRQPLYEQTSRSTAPSSRDEEWANLQHILSNMFGRARQEVSEEEKSRHVGLVWKNLTVKGLGLGATLQPTNSDILLALPRLFGRLFTGKIRNRKPVRTILDDFTGCVKPGEMLLVLGQPGSGCSTFLKVLGNQRAGYEAVDGEVTYGGADAKTMAQKYRSEVLYNPEDDLHYATLTAKQTLNFAIRTRTPGKGSRKPGESRRQYRETFLTSVAKLFWIEHCLDTRVGNALVRGVSGGEKKRVSIAEALITKASTQCWDNSTRGLDASTALEYVQCLRSLTTMTHVSTSVAIYQASESLYKLFDKVILLTEGKCAYFGPTSDAKAYFENLGFECPPRWTTADFLTSVTEPHARRVKSGWENRIPRSAEQFKRAYDESAVRKATMESIAELEDETEAKKDELEDIRRRTPKKNFTIPYYQQVIALSGRQFMIMIGDRESLLGKWGVILFLALIVGSLFYNLPKNSQGVFTRGGVMFYIILFNALLSMAELTSTFESRPILMKHKSFSFYRPSAYALAQVVVDVPLVFTQVFIFLIIVYFMADLARTASQFFIALLFVWLVTMVMYSFFRAIGALVTSLDAATRVTGVAIQALVVYTGYLIPPGEMRPWLKWLIWINPVQYTFESLMANEFYNLRIECVGPNLVPQGPNASPEFQSCTVQGSEPGQTFVDGSAYIFSNYGYTRDHLWRNFGIIIALLVLFIVLTMVGTETQASSHSSAHSTAAVTVFMRGQVPRSVKHEMQNSKKGLDEEQGKQSVLSNGSESDAIEDKEVQAISRNAATLTWQGVNYTIPYKRTRKTLLQDVQGYVKPGRLTALMGASGAGKTTLLNVLAQRVDFGVVTGTFLIDGKPLPKSFQRATGFAEQADIHEPTSTVRESLRFSALLRRPPEVSIQEKYDYCERILDLLELQPIAGATIGHVGAGLNQEQRKRVTIAVELASKPDLLLFLDEPTSGLDSIAAFNIVRFLRKLADVGQAVLCTIHQPSSVLFEEFDDLLLLQSGGRVVFHGDLGADSRKLIEYFERNGARPCPPDANPAEYMLDVIGAGNPDYKGPDWADIWASSPKHETVTNEIKRIVHSSAQEGSPAGTAGQREFAMPKRTQILATAKRSFIAYWRTPNYTIGKFMLHIWTGLFNTFTFWHIRDSTIDMQSRLFSVFLSLVIAPPLIQQLQPRYLHFRGLYESREEKSKIYTWFALITSIILPELPYSVVAGTLFFCCWYFGTWFPRNSFAVGFTWMLLMVFEVFYVTFGQMIASISPNELFASLLVPAFFTFVVSFCGVVVPFQGIPYFWRSWMYWLTPFRYLLEGYLGVVTNKIPVRCTKNEFARFRPPPGLTCEDYAGPFVEQQGGYVITDGSGMCALCQYANGNEFAASFNVFYKYKWRDYAIFWSYVVFNILAVYILSWLYLHGFPALRRKLNSRMMRETR</sequence>
<dbReference type="InterPro" id="IPR010929">
    <property type="entry name" value="PDR_CDR_ABC"/>
</dbReference>
<dbReference type="InterPro" id="IPR013525">
    <property type="entry name" value="ABC2_TM"/>
</dbReference>
<keyword evidence="8 16" id="KW-1133">Transmembrane helix</keyword>
<evidence type="ECO:0000256" key="7">
    <source>
        <dbReference type="ARBA" id="ARBA00022840"/>
    </source>
</evidence>
<comment type="catalytic activity">
    <reaction evidence="10">
        <text>(R)-miconazole(in) + ATP + H2O = (R)-miconazole(out) + ADP + phosphate + H(+)</text>
        <dbReference type="Rhea" id="RHEA:61928"/>
        <dbReference type="ChEBI" id="CHEBI:15377"/>
        <dbReference type="ChEBI" id="CHEBI:15378"/>
        <dbReference type="ChEBI" id="CHEBI:30616"/>
        <dbReference type="ChEBI" id="CHEBI:43474"/>
        <dbReference type="ChEBI" id="CHEBI:82894"/>
        <dbReference type="ChEBI" id="CHEBI:456216"/>
    </reaction>
    <physiologicalReaction direction="left-to-right" evidence="10">
        <dbReference type="Rhea" id="RHEA:61929"/>
    </physiologicalReaction>
</comment>
<evidence type="ECO:0000256" key="13">
    <source>
        <dbReference type="ARBA" id="ARBA00049037"/>
    </source>
</evidence>
<feature type="compositionally biased region" description="Polar residues" evidence="15">
    <location>
        <begin position="850"/>
        <end position="859"/>
    </location>
</feature>
<dbReference type="Pfam" id="PF06422">
    <property type="entry name" value="PDR_CDR"/>
    <property type="match status" value="1"/>
</dbReference>
<organism evidence="18 19">
    <name type="scientific">Coccidioides posadasii (strain C735)</name>
    <name type="common">Valley fever fungus</name>
    <dbReference type="NCBI Taxonomy" id="222929"/>
    <lineage>
        <taxon>Eukaryota</taxon>
        <taxon>Fungi</taxon>
        <taxon>Dikarya</taxon>
        <taxon>Ascomycota</taxon>
        <taxon>Pezizomycotina</taxon>
        <taxon>Eurotiomycetes</taxon>
        <taxon>Eurotiomycetidae</taxon>
        <taxon>Onygenales</taxon>
        <taxon>Onygenaceae</taxon>
        <taxon>Coccidioides</taxon>
    </lineage>
</organism>
<evidence type="ECO:0000256" key="12">
    <source>
        <dbReference type="ARBA" id="ARBA00047981"/>
    </source>
</evidence>
<evidence type="ECO:0000256" key="15">
    <source>
        <dbReference type="SAM" id="MobiDB-lite"/>
    </source>
</evidence>
<feature type="transmembrane region" description="Helical" evidence="16">
    <location>
        <begin position="572"/>
        <end position="592"/>
    </location>
</feature>
<dbReference type="FunFam" id="3.40.50.300:FF:002416">
    <property type="entry name" value="ABC multidrug transporter (Eurofung)"/>
    <property type="match status" value="1"/>
</dbReference>
<feature type="transmembrane region" description="Helical" evidence="16">
    <location>
        <begin position="1219"/>
        <end position="1236"/>
    </location>
</feature>
<feature type="transmembrane region" description="Helical" evidence="16">
    <location>
        <begin position="613"/>
        <end position="639"/>
    </location>
</feature>
<evidence type="ECO:0000256" key="16">
    <source>
        <dbReference type="SAM" id="Phobius"/>
    </source>
</evidence>
<evidence type="ECO:0000256" key="5">
    <source>
        <dbReference type="ARBA" id="ARBA00022692"/>
    </source>
</evidence>
<feature type="transmembrane region" description="Helical" evidence="16">
    <location>
        <begin position="783"/>
        <end position="803"/>
    </location>
</feature>
<dbReference type="Pfam" id="PF00005">
    <property type="entry name" value="ABC_tran"/>
    <property type="match status" value="2"/>
</dbReference>
<name>C5P6B7_COCP7</name>
<keyword evidence="3" id="KW-0813">Transport</keyword>
<evidence type="ECO:0000256" key="9">
    <source>
        <dbReference type="ARBA" id="ARBA00023136"/>
    </source>
</evidence>
<dbReference type="EMBL" id="ACFW01000025">
    <property type="protein sequence ID" value="EER26967.1"/>
    <property type="molecule type" value="Genomic_DNA"/>
</dbReference>
<evidence type="ECO:0000256" key="3">
    <source>
        <dbReference type="ARBA" id="ARBA00022448"/>
    </source>
</evidence>
<comment type="catalytic activity">
    <reaction evidence="11">
        <text>voriconazole(in) + ATP + H2O = voriconazole(out) + ADP + phosphate + H(+)</text>
        <dbReference type="Rhea" id="RHEA:61912"/>
        <dbReference type="ChEBI" id="CHEBI:10023"/>
        <dbReference type="ChEBI" id="CHEBI:15377"/>
        <dbReference type="ChEBI" id="CHEBI:15378"/>
        <dbReference type="ChEBI" id="CHEBI:30616"/>
        <dbReference type="ChEBI" id="CHEBI:43474"/>
        <dbReference type="ChEBI" id="CHEBI:456216"/>
    </reaction>
    <physiologicalReaction direction="left-to-right" evidence="11">
        <dbReference type="Rhea" id="RHEA:61913"/>
    </physiologicalReaction>
</comment>
<evidence type="ECO:0000256" key="11">
    <source>
        <dbReference type="ARBA" id="ARBA00047823"/>
    </source>
</evidence>
<evidence type="ECO:0000313" key="19">
    <source>
        <dbReference type="Proteomes" id="UP000009084"/>
    </source>
</evidence>
<dbReference type="InterPro" id="IPR034001">
    <property type="entry name" value="ABCG_PDR_1"/>
</dbReference>
<feature type="coiled-coil region" evidence="14">
    <location>
        <begin position="479"/>
        <end position="506"/>
    </location>
</feature>
<dbReference type="GO" id="GO:0005886">
    <property type="term" value="C:plasma membrane"/>
    <property type="evidence" value="ECO:0007669"/>
    <property type="project" value="UniProtKB-SubCell"/>
</dbReference>
<feature type="transmembrane region" description="Helical" evidence="16">
    <location>
        <begin position="1285"/>
        <end position="1316"/>
    </location>
</feature>
<evidence type="ECO:0000256" key="2">
    <source>
        <dbReference type="ARBA" id="ARBA00006012"/>
    </source>
</evidence>
<evidence type="ECO:0000259" key="17">
    <source>
        <dbReference type="PROSITE" id="PS50893"/>
    </source>
</evidence>
<comment type="caution">
    <text evidence="18">The sequence shown here is derived from an EMBL/GenBank/DDBJ whole genome shotgun (WGS) entry which is preliminary data.</text>
</comment>
<feature type="transmembrane region" description="Helical" evidence="16">
    <location>
        <begin position="645"/>
        <end position="666"/>
    </location>
</feature>
<feature type="transmembrane region" description="Helical" evidence="16">
    <location>
        <begin position="538"/>
        <end position="560"/>
    </location>
</feature>
<dbReference type="GO" id="GO:0005524">
    <property type="term" value="F:ATP binding"/>
    <property type="evidence" value="ECO:0007669"/>
    <property type="project" value="UniProtKB-KW"/>
</dbReference>
<keyword evidence="7" id="KW-0067">ATP-binding</keyword>
<comment type="catalytic activity">
    <reaction evidence="12">
        <text>fluconazole(in) + ATP + H2O = fluconazole(out) + ADP + phosphate + H(+)</text>
        <dbReference type="Rhea" id="RHEA:61916"/>
        <dbReference type="ChEBI" id="CHEBI:15377"/>
        <dbReference type="ChEBI" id="CHEBI:15378"/>
        <dbReference type="ChEBI" id="CHEBI:30616"/>
        <dbReference type="ChEBI" id="CHEBI:43474"/>
        <dbReference type="ChEBI" id="CHEBI:46081"/>
        <dbReference type="ChEBI" id="CHEBI:456216"/>
    </reaction>
    <physiologicalReaction direction="left-to-right" evidence="12">
        <dbReference type="Rhea" id="RHEA:61917"/>
    </physiologicalReaction>
</comment>
<evidence type="ECO:0000313" key="18">
    <source>
        <dbReference type="EMBL" id="EER26967.1"/>
    </source>
</evidence>
<dbReference type="PANTHER" id="PTHR19241">
    <property type="entry name" value="ATP-BINDING CASSETTE TRANSPORTER"/>
    <property type="match status" value="1"/>
</dbReference>
<feature type="compositionally biased region" description="Low complexity" evidence="15">
    <location>
        <begin position="59"/>
        <end position="74"/>
    </location>
</feature>
<comment type="similarity">
    <text evidence="2">Belongs to the ABC transporter superfamily. ABCG family. PDR (TC 3.A.1.205) subfamily.</text>
</comment>
<proteinExistence type="inferred from homology"/>
<comment type="catalytic activity">
    <reaction evidence="13">
        <text>(S)-miconazole(in) + ATP + H2O = (S)-miconazole(out) + ADP + phosphate + H(+)</text>
        <dbReference type="Rhea" id="RHEA:61932"/>
        <dbReference type="ChEBI" id="CHEBI:15377"/>
        <dbReference type="ChEBI" id="CHEBI:15378"/>
        <dbReference type="ChEBI" id="CHEBI:30616"/>
        <dbReference type="ChEBI" id="CHEBI:43474"/>
        <dbReference type="ChEBI" id="CHEBI:82897"/>
        <dbReference type="ChEBI" id="CHEBI:456216"/>
    </reaction>
    <physiologicalReaction direction="left-to-right" evidence="13">
        <dbReference type="Rhea" id="RHEA:61933"/>
    </physiologicalReaction>
</comment>
<dbReference type="SUPFAM" id="SSF52540">
    <property type="entry name" value="P-loop containing nucleoside triphosphate hydrolases"/>
    <property type="match status" value="2"/>
</dbReference>
<keyword evidence="14" id="KW-0175">Coiled coil</keyword>
<feature type="transmembrane region" description="Helical" evidence="16">
    <location>
        <begin position="1322"/>
        <end position="1343"/>
    </location>
</feature>
<feature type="domain" description="ABC transporter" evidence="17">
    <location>
        <begin position="185"/>
        <end position="435"/>
    </location>
</feature>
<evidence type="ECO:0000256" key="10">
    <source>
        <dbReference type="ARBA" id="ARBA00047646"/>
    </source>
</evidence>
<dbReference type="CDD" id="cd03233">
    <property type="entry name" value="ABCG_PDR_domain1"/>
    <property type="match status" value="1"/>
</dbReference>
<dbReference type="VEuPathDB" id="FungiDB:CPC735_023030"/>
<dbReference type="HOGENOM" id="CLU_000604_35_0_1"/>
<dbReference type="Gene3D" id="3.40.50.300">
    <property type="entry name" value="P-loop containing nucleotide triphosphate hydrolases"/>
    <property type="match status" value="2"/>
</dbReference>
<feature type="transmembrane region" description="Helical" evidence="16">
    <location>
        <begin position="1355"/>
        <end position="1385"/>
    </location>
</feature>
<feature type="compositionally biased region" description="Basic and acidic residues" evidence="15">
    <location>
        <begin position="833"/>
        <end position="849"/>
    </location>
</feature>
<comment type="subcellular location">
    <subcellularLocation>
        <location evidence="1">Cell membrane</location>
        <topology evidence="1">Multi-pass membrane protein</topology>
    </subcellularLocation>
</comment>
<dbReference type="InterPro" id="IPR003439">
    <property type="entry name" value="ABC_transporter-like_ATP-bd"/>
</dbReference>
<feature type="region of interest" description="Disordered" evidence="15">
    <location>
        <begin position="1"/>
        <end position="120"/>
    </location>
</feature>
<dbReference type="FunFam" id="3.40.50.300:FF:000054">
    <property type="entry name" value="ABC multidrug transporter atrF"/>
    <property type="match status" value="1"/>
</dbReference>
<accession>C5P6B7</accession>
<evidence type="ECO:0000256" key="8">
    <source>
        <dbReference type="ARBA" id="ARBA00022989"/>
    </source>
</evidence>
<dbReference type="Pfam" id="PF19055">
    <property type="entry name" value="ABC2_membrane_7"/>
    <property type="match status" value="2"/>
</dbReference>
<protein>
    <submittedName>
        <fullName evidence="18">Multidrug resistance ABC transporter, putative</fullName>
    </submittedName>
</protein>
<feature type="compositionally biased region" description="Polar residues" evidence="15">
    <location>
        <begin position="98"/>
        <end position="116"/>
    </location>
</feature>
<evidence type="ECO:0000256" key="4">
    <source>
        <dbReference type="ARBA" id="ARBA00022475"/>
    </source>
</evidence>
<gene>
    <name evidence="18" type="ORF">CPC735_023030</name>
</gene>
<dbReference type="PROSITE" id="PS00211">
    <property type="entry name" value="ABC_TRANSPORTER_1"/>
    <property type="match status" value="1"/>
</dbReference>
<keyword evidence="9 16" id="KW-0472">Membrane</keyword>
<evidence type="ECO:0000256" key="6">
    <source>
        <dbReference type="ARBA" id="ARBA00022741"/>
    </source>
</evidence>
<feature type="region of interest" description="Disordered" evidence="15">
    <location>
        <begin position="832"/>
        <end position="861"/>
    </location>
</feature>
<keyword evidence="5 16" id="KW-0812">Transmembrane</keyword>
<feature type="transmembrane region" description="Helical" evidence="16">
    <location>
        <begin position="1482"/>
        <end position="1507"/>
    </location>
</feature>
<evidence type="ECO:0000256" key="14">
    <source>
        <dbReference type="SAM" id="Coils"/>
    </source>
</evidence>
<dbReference type="PROSITE" id="PS50893">
    <property type="entry name" value="ABC_TRANSPORTER_2"/>
    <property type="match status" value="2"/>
</dbReference>
<reference evidence="18 19" key="1">
    <citation type="journal article" date="2009" name="Genome Res.">
        <title>Comparative genomic analyses of the human fungal pathogens Coccidioides and their relatives.</title>
        <authorList>
            <person name="Sharpton T.J."/>
            <person name="Stajich J.E."/>
            <person name="Rounsley S.D."/>
            <person name="Gardner M.J."/>
            <person name="Wortman J.R."/>
            <person name="Jordar V.S."/>
            <person name="Maiti R."/>
            <person name="Kodira C.D."/>
            <person name="Neafsey D.E."/>
            <person name="Zeng Q."/>
            <person name="Hung C.-Y."/>
            <person name="McMahan C."/>
            <person name="Muszewska A."/>
            <person name="Grynberg M."/>
            <person name="Mandel M.A."/>
            <person name="Kellner E.M."/>
            <person name="Barker B.M."/>
            <person name="Galgiani J.N."/>
            <person name="Orbach M.J."/>
            <person name="Kirkland T.N."/>
            <person name="Cole G.T."/>
            <person name="Henn M.R."/>
            <person name="Birren B.W."/>
            <person name="Taylor J.W."/>
        </authorList>
    </citation>
    <scope>NUCLEOTIDE SEQUENCE [LARGE SCALE GENOMIC DNA]</scope>
    <source>
        <strain evidence="19">C735</strain>
    </source>
</reference>
<dbReference type="InterPro" id="IPR043926">
    <property type="entry name" value="ABCG_dom"/>
</dbReference>
<dbReference type="InterPro" id="IPR017871">
    <property type="entry name" value="ABC_transporter-like_CS"/>
</dbReference>
<dbReference type="InterPro" id="IPR034003">
    <property type="entry name" value="ABCG_PDR_2"/>
</dbReference>
<dbReference type="CDD" id="cd03232">
    <property type="entry name" value="ABCG_PDR_domain2"/>
    <property type="match status" value="1"/>
</dbReference>
<dbReference type="InterPro" id="IPR027417">
    <property type="entry name" value="P-loop_NTPase"/>
</dbReference>
<feature type="transmembrane region" description="Helical" evidence="16">
    <location>
        <begin position="678"/>
        <end position="698"/>
    </location>
</feature>
<dbReference type="OrthoDB" id="245989at2759"/>
<dbReference type="InterPro" id="IPR003593">
    <property type="entry name" value="AAA+_ATPase"/>
</dbReference>
<dbReference type="KEGG" id="cpw:9694607"/>
<feature type="domain" description="ABC transporter" evidence="17">
    <location>
        <begin position="878"/>
        <end position="1121"/>
    </location>
</feature>